<comment type="caution">
    <text evidence="1">The sequence shown here is derived from an EMBL/GenBank/DDBJ whole genome shotgun (WGS) entry which is preliminary data.</text>
</comment>
<accession>A0A0G0JWE9</accession>
<reference evidence="1 2" key="1">
    <citation type="journal article" date="2015" name="Nature">
        <title>rRNA introns, odd ribosomes, and small enigmatic genomes across a large radiation of phyla.</title>
        <authorList>
            <person name="Brown C.T."/>
            <person name="Hug L.A."/>
            <person name="Thomas B.C."/>
            <person name="Sharon I."/>
            <person name="Castelle C.J."/>
            <person name="Singh A."/>
            <person name="Wilkins M.J."/>
            <person name="Williams K.H."/>
            <person name="Banfield J.F."/>
        </authorList>
    </citation>
    <scope>NUCLEOTIDE SEQUENCE [LARGE SCALE GENOMIC DNA]</scope>
</reference>
<dbReference type="EMBL" id="LBUP01000001">
    <property type="protein sequence ID" value="KKQ67460.1"/>
    <property type="molecule type" value="Genomic_DNA"/>
</dbReference>
<dbReference type="AlphaFoldDB" id="A0A0G0JWE9"/>
<evidence type="ECO:0000313" key="2">
    <source>
        <dbReference type="Proteomes" id="UP000034235"/>
    </source>
</evidence>
<gene>
    <name evidence="1" type="ORF">US86_C0001G0387</name>
</gene>
<protein>
    <submittedName>
        <fullName evidence="1">Uncharacterized protein</fullName>
    </submittedName>
</protein>
<organism evidence="1 2">
    <name type="scientific">Candidatus Daviesbacteria bacterium GW2011_GWA2_38_24</name>
    <dbReference type="NCBI Taxonomy" id="1618422"/>
    <lineage>
        <taxon>Bacteria</taxon>
        <taxon>Candidatus Daviesiibacteriota</taxon>
    </lineage>
</organism>
<name>A0A0G0JWE9_9BACT</name>
<sequence>MLERKLSKYQLAQQRAGNLVKIEGYYGRRMFNKEKEGEIVDIDCLVDEHSKLNQIANNRIWLVKKFAGIRISLREALNKEENLKLRRVKSRMKYWEDLGYLEWM</sequence>
<dbReference type="Proteomes" id="UP000034235">
    <property type="component" value="Unassembled WGS sequence"/>
</dbReference>
<evidence type="ECO:0000313" key="1">
    <source>
        <dbReference type="EMBL" id="KKQ67460.1"/>
    </source>
</evidence>
<proteinExistence type="predicted"/>